<keyword evidence="3 5" id="KW-0378">Hydrolase</keyword>
<dbReference type="PRINTS" id="PR00723">
    <property type="entry name" value="SUBTILISIN"/>
</dbReference>
<dbReference type="InterPro" id="IPR050131">
    <property type="entry name" value="Peptidase_S8_subtilisin-like"/>
</dbReference>
<dbReference type="PANTHER" id="PTHR43806:SF11">
    <property type="entry name" value="CEREVISIN-RELATED"/>
    <property type="match status" value="1"/>
</dbReference>
<feature type="active site" description="Charge relay system" evidence="5">
    <location>
        <position position="34"/>
    </location>
</feature>
<feature type="region of interest" description="Disordered" evidence="6">
    <location>
        <begin position="292"/>
        <end position="312"/>
    </location>
</feature>
<dbReference type="InterPro" id="IPR000209">
    <property type="entry name" value="Peptidase_S8/S53_dom"/>
</dbReference>
<dbReference type="PROSITE" id="PS00138">
    <property type="entry name" value="SUBTILASE_SER"/>
    <property type="match status" value="1"/>
</dbReference>
<dbReference type="RefSeq" id="WP_260218071.1">
    <property type="nucleotide sequence ID" value="NZ_JAJAGO010000005.1"/>
</dbReference>
<evidence type="ECO:0000256" key="2">
    <source>
        <dbReference type="ARBA" id="ARBA00022670"/>
    </source>
</evidence>
<keyword evidence="2 5" id="KW-0645">Protease</keyword>
<dbReference type="Gene3D" id="3.40.50.200">
    <property type="entry name" value="Peptidase S8/S53 domain"/>
    <property type="match status" value="1"/>
</dbReference>
<evidence type="ECO:0000256" key="5">
    <source>
        <dbReference type="PROSITE-ProRule" id="PRU01240"/>
    </source>
</evidence>
<dbReference type="InterPro" id="IPR015500">
    <property type="entry name" value="Peptidase_S8_subtilisin-rel"/>
</dbReference>
<dbReference type="PANTHER" id="PTHR43806">
    <property type="entry name" value="PEPTIDASE S8"/>
    <property type="match status" value="1"/>
</dbReference>
<protein>
    <submittedName>
        <fullName evidence="8">S8 family serine peptidase</fullName>
    </submittedName>
</protein>
<evidence type="ECO:0000313" key="8">
    <source>
        <dbReference type="EMBL" id="MCT2590753.1"/>
    </source>
</evidence>
<dbReference type="EMBL" id="JAJAGO010000005">
    <property type="protein sequence ID" value="MCT2590753.1"/>
    <property type="molecule type" value="Genomic_DNA"/>
</dbReference>
<feature type="active site" description="Charge relay system" evidence="5">
    <location>
        <position position="70"/>
    </location>
</feature>
<feature type="active site" description="Charge relay system" evidence="5">
    <location>
        <position position="234"/>
    </location>
</feature>
<evidence type="ECO:0000313" key="9">
    <source>
        <dbReference type="Proteomes" id="UP001156389"/>
    </source>
</evidence>
<evidence type="ECO:0000259" key="7">
    <source>
        <dbReference type="Pfam" id="PF00082"/>
    </source>
</evidence>
<dbReference type="SUPFAM" id="SSF52743">
    <property type="entry name" value="Subtilisin-like"/>
    <property type="match status" value="1"/>
</dbReference>
<reference evidence="8 9" key="1">
    <citation type="submission" date="2021-10" db="EMBL/GenBank/DDBJ databases">
        <title>Streptomyces gossypii sp. nov., isolated from soil collected from cotton field.</title>
        <authorList>
            <person name="Ge X."/>
            <person name="Chen X."/>
            <person name="Liu W."/>
        </authorList>
    </citation>
    <scope>NUCLEOTIDE SEQUENCE [LARGE SCALE GENOMIC DNA]</scope>
    <source>
        <strain evidence="8 9">N2-109</strain>
    </source>
</reference>
<dbReference type="PROSITE" id="PS51892">
    <property type="entry name" value="SUBTILASE"/>
    <property type="match status" value="1"/>
</dbReference>
<dbReference type="Proteomes" id="UP001156389">
    <property type="component" value="Unassembled WGS sequence"/>
</dbReference>
<feature type="domain" description="Peptidase S8/S53" evidence="7">
    <location>
        <begin position="27"/>
        <end position="265"/>
    </location>
</feature>
<sequence length="312" mass="31202">MEPLDPADPMDLVGLTPVMARTLGGPSVVVGLIDGRVALEHSAFAGHPVRELRAAAGTGGCRRGDACCAHGTAVAGIIAASGGVCPRCTLVSRPLFTDRPADGGPATCLSGVRTGELAEAITETVDAGAHVLNLSMAQPAPSGFRDQALETALDHAADRGVILVVAAGNQGRTGSSGFTDHPWVIPVTACDRAGRPMPQSNLSASIGRHGVGAPGDRIPGPGLGGRPFLLSGTSAAAPFVTGTVALLRSAFPEATAAAVRYVVTHGPGRRRSVSPPLLDAWAAYTALRGMSSNASGSGQAGPGEGPYGSSAL</sequence>
<evidence type="ECO:0000256" key="3">
    <source>
        <dbReference type="ARBA" id="ARBA00022801"/>
    </source>
</evidence>
<evidence type="ECO:0000256" key="4">
    <source>
        <dbReference type="ARBA" id="ARBA00022825"/>
    </source>
</evidence>
<dbReference type="PROSITE" id="PS00137">
    <property type="entry name" value="SUBTILASE_HIS"/>
    <property type="match status" value="1"/>
</dbReference>
<dbReference type="InterPro" id="IPR036852">
    <property type="entry name" value="Peptidase_S8/S53_dom_sf"/>
</dbReference>
<accession>A0ABT2JSA5</accession>
<dbReference type="Pfam" id="PF00082">
    <property type="entry name" value="Peptidase_S8"/>
    <property type="match status" value="1"/>
</dbReference>
<dbReference type="InterPro" id="IPR023828">
    <property type="entry name" value="Peptidase_S8_Ser-AS"/>
</dbReference>
<keyword evidence="9" id="KW-1185">Reference proteome</keyword>
<evidence type="ECO:0000256" key="1">
    <source>
        <dbReference type="ARBA" id="ARBA00011073"/>
    </source>
</evidence>
<name>A0ABT2JSA5_9ACTN</name>
<dbReference type="InterPro" id="IPR022398">
    <property type="entry name" value="Peptidase_S8_His-AS"/>
</dbReference>
<gene>
    <name evidence="8" type="ORF">LHJ74_12670</name>
</gene>
<keyword evidence="4 5" id="KW-0720">Serine protease</keyword>
<organism evidence="8 9">
    <name type="scientific">Streptomyces gossypii</name>
    <dbReference type="NCBI Taxonomy" id="2883101"/>
    <lineage>
        <taxon>Bacteria</taxon>
        <taxon>Bacillati</taxon>
        <taxon>Actinomycetota</taxon>
        <taxon>Actinomycetes</taxon>
        <taxon>Kitasatosporales</taxon>
        <taxon>Streptomycetaceae</taxon>
        <taxon>Streptomyces</taxon>
    </lineage>
</organism>
<evidence type="ECO:0000256" key="6">
    <source>
        <dbReference type="SAM" id="MobiDB-lite"/>
    </source>
</evidence>
<comment type="caution">
    <text evidence="8">The sequence shown here is derived from an EMBL/GenBank/DDBJ whole genome shotgun (WGS) entry which is preliminary data.</text>
</comment>
<proteinExistence type="inferred from homology"/>
<comment type="similarity">
    <text evidence="1 5">Belongs to the peptidase S8 family.</text>
</comment>